<dbReference type="OrthoDB" id="6022142at2759"/>
<dbReference type="AlphaFoldDB" id="A0A6P8IQ42"/>
<reference evidence="3" key="1">
    <citation type="submission" date="2025-08" db="UniProtKB">
        <authorList>
            <consortium name="RefSeq"/>
        </authorList>
    </citation>
    <scope>IDENTIFICATION</scope>
    <source>
        <tissue evidence="3">Tentacle</tissue>
    </source>
</reference>
<feature type="chain" id="PRO_5027739801" evidence="1">
    <location>
        <begin position="17"/>
        <end position="189"/>
    </location>
</feature>
<feature type="signal peptide" evidence="1">
    <location>
        <begin position="1"/>
        <end position="16"/>
    </location>
</feature>
<keyword evidence="2" id="KW-1185">Reference proteome</keyword>
<dbReference type="Proteomes" id="UP000515163">
    <property type="component" value="Unplaced"/>
</dbReference>
<dbReference type="GeneID" id="116303205"/>
<proteinExistence type="predicted"/>
<evidence type="ECO:0000256" key="1">
    <source>
        <dbReference type="SAM" id="SignalP"/>
    </source>
</evidence>
<protein>
    <submittedName>
        <fullName evidence="3">Uncharacterized protein LOC116303205</fullName>
    </submittedName>
</protein>
<evidence type="ECO:0000313" key="2">
    <source>
        <dbReference type="Proteomes" id="UP000515163"/>
    </source>
</evidence>
<gene>
    <name evidence="3" type="primary">LOC116303205</name>
</gene>
<accession>A0A6P8IQ42</accession>
<name>A0A6P8IQ42_ACTTE</name>
<sequence length="189" mass="21496">MLIYAVFLVLAIVTSAEVSEVVDDEGKHSCAESDWVKISRHAVCFEALGDHYGSFHNYVRGGIVAAIKLEYVSGMVNCVAAAGGKSHWGCNNDYFKTHPLAVVLTDNRNNMLFPKKEFITYPYGVWYWLPFVHPLDKELIFTDYATPIYFPLYKEMRIWYGEDLKDAWTGAEGDNTGRVCVNVYARFKL</sequence>
<organism evidence="2 3">
    <name type="scientific">Actinia tenebrosa</name>
    <name type="common">Australian red waratah sea anemone</name>
    <dbReference type="NCBI Taxonomy" id="6105"/>
    <lineage>
        <taxon>Eukaryota</taxon>
        <taxon>Metazoa</taxon>
        <taxon>Cnidaria</taxon>
        <taxon>Anthozoa</taxon>
        <taxon>Hexacorallia</taxon>
        <taxon>Actiniaria</taxon>
        <taxon>Actiniidae</taxon>
        <taxon>Actinia</taxon>
    </lineage>
</organism>
<evidence type="ECO:0000313" key="3">
    <source>
        <dbReference type="RefSeq" id="XP_031568560.1"/>
    </source>
</evidence>
<dbReference type="InParanoid" id="A0A6P8IQ42"/>
<dbReference type="KEGG" id="aten:116303205"/>
<keyword evidence="1" id="KW-0732">Signal</keyword>
<dbReference type="RefSeq" id="XP_031568560.1">
    <property type="nucleotide sequence ID" value="XM_031712700.1"/>
</dbReference>